<feature type="compositionally biased region" description="Polar residues" evidence="1">
    <location>
        <begin position="93"/>
        <end position="116"/>
    </location>
</feature>
<organism evidence="2 3">
    <name type="scientific">Funneliformis mosseae</name>
    <name type="common">Endomycorrhizal fungus</name>
    <name type="synonym">Glomus mosseae</name>
    <dbReference type="NCBI Taxonomy" id="27381"/>
    <lineage>
        <taxon>Eukaryota</taxon>
        <taxon>Fungi</taxon>
        <taxon>Fungi incertae sedis</taxon>
        <taxon>Mucoromycota</taxon>
        <taxon>Glomeromycotina</taxon>
        <taxon>Glomeromycetes</taxon>
        <taxon>Glomerales</taxon>
        <taxon>Glomeraceae</taxon>
        <taxon>Funneliformis</taxon>
    </lineage>
</organism>
<keyword evidence="3" id="KW-1185">Reference proteome</keyword>
<evidence type="ECO:0000313" key="3">
    <source>
        <dbReference type="Proteomes" id="UP000789375"/>
    </source>
</evidence>
<evidence type="ECO:0000256" key="1">
    <source>
        <dbReference type="SAM" id="MobiDB-lite"/>
    </source>
</evidence>
<evidence type="ECO:0000313" key="2">
    <source>
        <dbReference type="EMBL" id="CAG8582683.1"/>
    </source>
</evidence>
<proteinExistence type="predicted"/>
<name>A0A9N9BWY2_FUNMO</name>
<sequence>MILNNQELNDSFNQCENVKSEKFVVNEKEDDDFGVFECSEGSSFDEFEDLVYNSHNSHEMMNANLNWSSFIELWSDQGCVIGFTWCEQEKNSTEIPNNNTDNTQGQGAPIKSNNIDQGVDLNRNSWITMSDLSFLESLSSRPSS</sequence>
<comment type="caution">
    <text evidence="2">The sequence shown here is derived from an EMBL/GenBank/DDBJ whole genome shotgun (WGS) entry which is preliminary data.</text>
</comment>
<feature type="non-terminal residue" evidence="2">
    <location>
        <position position="1"/>
    </location>
</feature>
<dbReference type="Proteomes" id="UP000789375">
    <property type="component" value="Unassembled WGS sequence"/>
</dbReference>
<accession>A0A9N9BWY2</accession>
<feature type="region of interest" description="Disordered" evidence="1">
    <location>
        <begin position="92"/>
        <end position="116"/>
    </location>
</feature>
<reference evidence="2" key="1">
    <citation type="submission" date="2021-06" db="EMBL/GenBank/DDBJ databases">
        <authorList>
            <person name="Kallberg Y."/>
            <person name="Tangrot J."/>
            <person name="Rosling A."/>
        </authorList>
    </citation>
    <scope>NUCLEOTIDE SEQUENCE</scope>
    <source>
        <strain evidence="2">87-6 pot B 2015</strain>
    </source>
</reference>
<dbReference type="AlphaFoldDB" id="A0A9N9BWY2"/>
<protein>
    <submittedName>
        <fullName evidence="2">3741_t:CDS:1</fullName>
    </submittedName>
</protein>
<dbReference type="EMBL" id="CAJVPP010002006">
    <property type="protein sequence ID" value="CAG8582683.1"/>
    <property type="molecule type" value="Genomic_DNA"/>
</dbReference>
<gene>
    <name evidence="2" type="ORF">FMOSSE_LOCUS8028</name>
</gene>